<reference evidence="2 3" key="1">
    <citation type="submission" date="2022-01" db="EMBL/GenBank/DDBJ databases">
        <title>Whole genome-based taxonomy of the Shewanellaceae.</title>
        <authorList>
            <person name="Martin-Rodriguez A.J."/>
        </authorList>
    </citation>
    <scope>NUCLEOTIDE SEQUENCE [LARGE SCALE GENOMIC DNA]</scope>
    <source>
        <strain evidence="2 3">DSM 17177</strain>
    </source>
</reference>
<protein>
    <submittedName>
        <fullName evidence="2">DUF4123 domain-containing protein</fullName>
    </submittedName>
</protein>
<feature type="domain" description="DUF4123" evidence="1">
    <location>
        <begin position="29"/>
        <end position="156"/>
    </location>
</feature>
<evidence type="ECO:0000313" key="3">
    <source>
        <dbReference type="Proteomes" id="UP001203423"/>
    </source>
</evidence>
<comment type="caution">
    <text evidence="2">The sequence shown here is derived from an EMBL/GenBank/DDBJ whole genome shotgun (WGS) entry which is preliminary data.</text>
</comment>
<evidence type="ECO:0000259" key="1">
    <source>
        <dbReference type="Pfam" id="PF13503"/>
    </source>
</evidence>
<sequence>MDRQAVTQVLAKTHNNDYWLERIKRGGCFILAEAVSNELILSIADDLSDGRAEACRLYWGDAGRTHASISPYLLPITLDNWPQIEDEICSQANWGVAIVLDDKMAYFTPTQQFSLLLTHLRQWTLIETTDGQQVLRLSDWSVLSTLVQASQAQELSALFGHIEQFMFIAPEADVNAEPEEPNEEADNVAANVALVQWQAMQVINKQTVVDEDPSSRSLSQPQQWALDNMAKLEQHKDSREYLHQHHKDSLVWSDDKILRFIEQHTTLAQSHGFNNAQDKVRFLSLAVIFGDRFVNEPWALKVLKKKETSGSDGKMDKLHEAAMAQLG</sequence>
<keyword evidence="3" id="KW-1185">Reference proteome</keyword>
<name>A0ABT0L9Q9_9GAMM</name>
<gene>
    <name evidence="2" type="ORF">L2764_08205</name>
</gene>
<dbReference type="Proteomes" id="UP001203423">
    <property type="component" value="Unassembled WGS sequence"/>
</dbReference>
<dbReference type="Pfam" id="PF13503">
    <property type="entry name" value="DUF4123"/>
    <property type="match status" value="1"/>
</dbReference>
<dbReference type="RefSeq" id="WP_248939739.1">
    <property type="nucleotide sequence ID" value="NZ_JAKIKS010000024.1"/>
</dbReference>
<dbReference type="EMBL" id="JAKIKS010000024">
    <property type="protein sequence ID" value="MCL1124457.1"/>
    <property type="molecule type" value="Genomic_DNA"/>
</dbReference>
<organism evidence="2 3">
    <name type="scientific">Shewanella surugensis</name>
    <dbReference type="NCBI Taxonomy" id="212020"/>
    <lineage>
        <taxon>Bacteria</taxon>
        <taxon>Pseudomonadati</taxon>
        <taxon>Pseudomonadota</taxon>
        <taxon>Gammaproteobacteria</taxon>
        <taxon>Alteromonadales</taxon>
        <taxon>Shewanellaceae</taxon>
        <taxon>Shewanella</taxon>
    </lineage>
</organism>
<proteinExistence type="predicted"/>
<accession>A0ABT0L9Q9</accession>
<evidence type="ECO:0000313" key="2">
    <source>
        <dbReference type="EMBL" id="MCL1124457.1"/>
    </source>
</evidence>
<dbReference type="InterPro" id="IPR025391">
    <property type="entry name" value="DUF4123"/>
</dbReference>